<dbReference type="Proteomes" id="UP000814033">
    <property type="component" value="Unassembled WGS sequence"/>
</dbReference>
<reference evidence="1" key="2">
    <citation type="journal article" date="2022" name="New Phytol.">
        <title>Evolutionary transition to the ectomycorrhizal habit in the genomes of a hyperdiverse lineage of mushroom-forming fungi.</title>
        <authorList>
            <person name="Looney B."/>
            <person name="Miyauchi S."/>
            <person name="Morin E."/>
            <person name="Drula E."/>
            <person name="Courty P.E."/>
            <person name="Kohler A."/>
            <person name="Kuo A."/>
            <person name="LaButti K."/>
            <person name="Pangilinan J."/>
            <person name="Lipzen A."/>
            <person name="Riley R."/>
            <person name="Andreopoulos W."/>
            <person name="He G."/>
            <person name="Johnson J."/>
            <person name="Nolan M."/>
            <person name="Tritt A."/>
            <person name="Barry K.W."/>
            <person name="Grigoriev I.V."/>
            <person name="Nagy L.G."/>
            <person name="Hibbett D."/>
            <person name="Henrissat B."/>
            <person name="Matheny P.B."/>
            <person name="Labbe J."/>
            <person name="Martin F.M."/>
        </authorList>
    </citation>
    <scope>NUCLEOTIDE SEQUENCE</scope>
    <source>
        <strain evidence="1">FP105234-sp</strain>
    </source>
</reference>
<comment type="caution">
    <text evidence="1">The sequence shown here is derived from an EMBL/GenBank/DDBJ whole genome shotgun (WGS) entry which is preliminary data.</text>
</comment>
<sequence>MIIFVPPKGLRNRNQTPFTHTFPPHPSFLVILSTQQPIFTQLHPVIMTQKSCFAAKEAMDTMLDVSHPRRALNALTTKNVNVFDAPIGDASCHARPPVVTDGAAIVHAYLEKTGKTQHALEQVQAYETLHKKDRADGKVKQVADFKDGGLGSSDYEALYTELTSLLDPRHWRLLCDFFSKTVDSTKSFTIWETYYSQRGNPIYFHTNPEAETSRKAADRTNLDAGLKAHLGQNNIEYLTRNIGNVMRNTKSVEQEAAWVISNSDYRAVIDLGNGATYQAGQVYALFLVVLYLDYLARRPFVVSACHLSIADDHIVWNGTTVLLFAPNNNGSWDYVAEPTERQKNQVVTYDNMWHTSERGSDGIGLNSDSFVEFTETVKTTNIPWRLLQYGAVHPSFAGKADRAEFPGEAELIALSRSMKDKHTFTDIDCAGISFTSQLTGEKRLDLATQWACAYSAGLSIKDGHGFNNVEGLSNARVFTNKPFSFAVNHVQSQTFAQVKAGINGKWGKYVDAGCPKLGRFLVRYGSGAVYCSTRDEAAKFDKMKPAAQKTYIRDSGLAALY</sequence>
<protein>
    <submittedName>
        <fullName evidence="1">Uncharacterized protein</fullName>
    </submittedName>
</protein>
<evidence type="ECO:0000313" key="2">
    <source>
        <dbReference type="Proteomes" id="UP000814033"/>
    </source>
</evidence>
<evidence type="ECO:0000313" key="1">
    <source>
        <dbReference type="EMBL" id="KAI0042234.1"/>
    </source>
</evidence>
<accession>A0ACB8RDG6</accession>
<name>A0ACB8RDG6_9AGAM</name>
<reference evidence="1" key="1">
    <citation type="submission" date="2021-02" db="EMBL/GenBank/DDBJ databases">
        <authorList>
            <consortium name="DOE Joint Genome Institute"/>
            <person name="Ahrendt S."/>
            <person name="Looney B.P."/>
            <person name="Miyauchi S."/>
            <person name="Morin E."/>
            <person name="Drula E."/>
            <person name="Courty P.E."/>
            <person name="Chicoki N."/>
            <person name="Fauchery L."/>
            <person name="Kohler A."/>
            <person name="Kuo A."/>
            <person name="Labutti K."/>
            <person name="Pangilinan J."/>
            <person name="Lipzen A."/>
            <person name="Riley R."/>
            <person name="Andreopoulos W."/>
            <person name="He G."/>
            <person name="Johnson J."/>
            <person name="Barry K.W."/>
            <person name="Grigoriev I.V."/>
            <person name="Nagy L."/>
            <person name="Hibbett D."/>
            <person name="Henrissat B."/>
            <person name="Matheny P.B."/>
            <person name="Labbe J."/>
            <person name="Martin F."/>
        </authorList>
    </citation>
    <scope>NUCLEOTIDE SEQUENCE</scope>
    <source>
        <strain evidence="1">FP105234-sp</strain>
    </source>
</reference>
<gene>
    <name evidence="1" type="ORF">FA95DRAFT_606681</name>
</gene>
<keyword evidence="2" id="KW-1185">Reference proteome</keyword>
<proteinExistence type="predicted"/>
<dbReference type="EMBL" id="MU276077">
    <property type="protein sequence ID" value="KAI0042234.1"/>
    <property type="molecule type" value="Genomic_DNA"/>
</dbReference>
<organism evidence="1 2">
    <name type="scientific">Auriscalpium vulgare</name>
    <dbReference type="NCBI Taxonomy" id="40419"/>
    <lineage>
        <taxon>Eukaryota</taxon>
        <taxon>Fungi</taxon>
        <taxon>Dikarya</taxon>
        <taxon>Basidiomycota</taxon>
        <taxon>Agaricomycotina</taxon>
        <taxon>Agaricomycetes</taxon>
        <taxon>Russulales</taxon>
        <taxon>Auriscalpiaceae</taxon>
        <taxon>Auriscalpium</taxon>
    </lineage>
</organism>